<protein>
    <recommendedName>
        <fullName evidence="10">Pentatricopeptide repeat-containing protein</fullName>
    </recommendedName>
</protein>
<accession>A0AAN7PWP8</accession>
<dbReference type="GO" id="GO:0005739">
    <property type="term" value="C:mitochondrion"/>
    <property type="evidence" value="ECO:0007669"/>
    <property type="project" value="UniProtKB-SubCell"/>
</dbReference>
<gene>
    <name evidence="8" type="ORF">SAY87_008770</name>
</gene>
<keyword evidence="9" id="KW-1185">Reference proteome</keyword>
<dbReference type="PANTHER" id="PTHR45717">
    <property type="entry name" value="OS12G0527900 PROTEIN"/>
    <property type="match status" value="1"/>
</dbReference>
<reference evidence="8 9" key="1">
    <citation type="journal article" date="2023" name="Hortic Res">
        <title>Pangenome of water caltrop reveals structural variations and asymmetric subgenome divergence after allopolyploidization.</title>
        <authorList>
            <person name="Zhang X."/>
            <person name="Chen Y."/>
            <person name="Wang L."/>
            <person name="Yuan Y."/>
            <person name="Fang M."/>
            <person name="Shi L."/>
            <person name="Lu R."/>
            <person name="Comes H.P."/>
            <person name="Ma Y."/>
            <person name="Chen Y."/>
            <person name="Huang G."/>
            <person name="Zhou Y."/>
            <person name="Zheng Z."/>
            <person name="Qiu Y."/>
        </authorList>
    </citation>
    <scope>NUCLEOTIDE SEQUENCE [LARGE SCALE GENOMIC DNA]</scope>
    <source>
        <tissue evidence="8">Roots</tissue>
    </source>
</reference>
<evidence type="ECO:0000256" key="5">
    <source>
        <dbReference type="ARBA" id="ARBA00023128"/>
    </source>
</evidence>
<comment type="subcellular location">
    <subcellularLocation>
        <location evidence="1">Mitochondrion</location>
    </subcellularLocation>
</comment>
<keyword evidence="6" id="KW-0802">TPR repeat</keyword>
<organism evidence="8 9">
    <name type="scientific">Trapa incisa</name>
    <dbReference type="NCBI Taxonomy" id="236973"/>
    <lineage>
        <taxon>Eukaryota</taxon>
        <taxon>Viridiplantae</taxon>
        <taxon>Streptophyta</taxon>
        <taxon>Embryophyta</taxon>
        <taxon>Tracheophyta</taxon>
        <taxon>Spermatophyta</taxon>
        <taxon>Magnoliopsida</taxon>
        <taxon>eudicotyledons</taxon>
        <taxon>Gunneridae</taxon>
        <taxon>Pentapetalae</taxon>
        <taxon>rosids</taxon>
        <taxon>malvids</taxon>
        <taxon>Myrtales</taxon>
        <taxon>Lythraceae</taxon>
        <taxon>Trapa</taxon>
    </lineage>
</organism>
<evidence type="ECO:0000256" key="1">
    <source>
        <dbReference type="ARBA" id="ARBA00004173"/>
    </source>
</evidence>
<proteinExistence type="inferred from homology"/>
<dbReference type="PANTHER" id="PTHR45717:SF20">
    <property type="entry name" value="OS07G0598500 PROTEIN"/>
    <property type="match status" value="1"/>
</dbReference>
<sequence length="507" mass="57770">MNSRLILLSCPIGRSVTHLCRTIADGSLLGCRGYYQSRTRKPTLYSKISPLGSPSASVSPELDQWVQAGNKIRFAELQRIIRDLRKRKRYNQALEVSQWVYEKGLFAFTTVEHAVQLDLLGRVHGFSSAEKYFNDLEDKHKTEKTYGALLNCYTRQLQIDKSLSHLRKMQEMGLASSALTYNDIMCLYANTGQYEKVPSVMYEMMERGVRPDNFSYRICMNSYGARSDIQGMDRILKEMETQPHIAMDWNTYSVAANFYIKAGLTKKALIALKRAEDRLDKKDGLGYNHLITHHAALGNKSEILRLWGLEKEACRRCINQDYMTVLRSLTRVGELEEAEKMLEEWESSGNFYDFRVPDIVILGYIEKGLLEKAEALLDDLMENGKATSPETWAKLASAYFDRGDMERTVESMKVCLSLQESTVKQCKPDPKVIRATLVWLGDNASFEDVEAYVVSLKSVAAAKDRCAYHALLKAGLRHGKEVSRLLERMRADGMDEDEETKQILFSG</sequence>
<evidence type="ECO:0000256" key="2">
    <source>
        <dbReference type="ARBA" id="ARBA00007626"/>
    </source>
</evidence>
<dbReference type="PROSITE" id="PS51375">
    <property type="entry name" value="PPR"/>
    <property type="match status" value="2"/>
</dbReference>
<dbReference type="InterPro" id="IPR011990">
    <property type="entry name" value="TPR-like_helical_dom_sf"/>
</dbReference>
<dbReference type="Gene3D" id="1.25.40.10">
    <property type="entry name" value="Tetratricopeptide repeat domain"/>
    <property type="match status" value="3"/>
</dbReference>
<dbReference type="Pfam" id="PF01535">
    <property type="entry name" value="PPR"/>
    <property type="match status" value="3"/>
</dbReference>
<dbReference type="GO" id="GO:0003729">
    <property type="term" value="F:mRNA binding"/>
    <property type="evidence" value="ECO:0007669"/>
    <property type="project" value="UniProtKB-ARBA"/>
</dbReference>
<keyword evidence="3" id="KW-0677">Repeat</keyword>
<evidence type="ECO:0000256" key="6">
    <source>
        <dbReference type="PROSITE-ProRule" id="PRU00339"/>
    </source>
</evidence>
<comment type="similarity">
    <text evidence="2">Belongs to the PPR family. P subfamily.</text>
</comment>
<dbReference type="Proteomes" id="UP001345219">
    <property type="component" value="Chromosome 8"/>
</dbReference>
<comment type="caution">
    <text evidence="8">The sequence shown here is derived from an EMBL/GenBank/DDBJ whole genome shotgun (WGS) entry which is preliminary data.</text>
</comment>
<evidence type="ECO:0000313" key="9">
    <source>
        <dbReference type="Proteomes" id="UP001345219"/>
    </source>
</evidence>
<dbReference type="Pfam" id="PF13041">
    <property type="entry name" value="PPR_2"/>
    <property type="match status" value="1"/>
</dbReference>
<name>A0AAN7PWP8_9MYRT</name>
<evidence type="ECO:0000256" key="3">
    <source>
        <dbReference type="ARBA" id="ARBA00022737"/>
    </source>
</evidence>
<dbReference type="FunFam" id="1.25.40.10:FF:000385">
    <property type="entry name" value="Pentatricopeptide repeat-containing protein mitochondrial"/>
    <property type="match status" value="1"/>
</dbReference>
<evidence type="ECO:0000313" key="8">
    <source>
        <dbReference type="EMBL" id="KAK4755013.1"/>
    </source>
</evidence>
<dbReference type="SUPFAM" id="SSF48452">
    <property type="entry name" value="TPR-like"/>
    <property type="match status" value="1"/>
</dbReference>
<feature type="repeat" description="PPR" evidence="7">
    <location>
        <begin position="142"/>
        <end position="176"/>
    </location>
</feature>
<keyword evidence="4" id="KW-0809">Transit peptide</keyword>
<keyword evidence="5" id="KW-0496">Mitochondrion</keyword>
<dbReference type="AlphaFoldDB" id="A0AAN7PWP8"/>
<dbReference type="PROSITE" id="PS50005">
    <property type="entry name" value="TPR"/>
    <property type="match status" value="1"/>
</dbReference>
<evidence type="ECO:0008006" key="10">
    <source>
        <dbReference type="Google" id="ProtNLM"/>
    </source>
</evidence>
<feature type="repeat" description="PPR" evidence="7">
    <location>
        <begin position="177"/>
        <end position="211"/>
    </location>
</feature>
<dbReference type="InterPro" id="IPR019734">
    <property type="entry name" value="TPR_rpt"/>
</dbReference>
<dbReference type="EMBL" id="JAXIOK010000014">
    <property type="protein sequence ID" value="KAK4755013.1"/>
    <property type="molecule type" value="Genomic_DNA"/>
</dbReference>
<evidence type="ECO:0000256" key="7">
    <source>
        <dbReference type="PROSITE-ProRule" id="PRU00708"/>
    </source>
</evidence>
<dbReference type="InterPro" id="IPR002885">
    <property type="entry name" value="PPR_rpt"/>
</dbReference>
<dbReference type="NCBIfam" id="TIGR00756">
    <property type="entry name" value="PPR"/>
    <property type="match status" value="1"/>
</dbReference>
<feature type="repeat" description="TPR" evidence="6">
    <location>
        <begin position="389"/>
        <end position="422"/>
    </location>
</feature>
<evidence type="ECO:0000256" key="4">
    <source>
        <dbReference type="ARBA" id="ARBA00022946"/>
    </source>
</evidence>